<proteinExistence type="predicted"/>
<dbReference type="Proteomes" id="UP000187941">
    <property type="component" value="Chromosome"/>
</dbReference>
<protein>
    <submittedName>
        <fullName evidence="1">Uncharacterized protein</fullName>
    </submittedName>
</protein>
<name>A0A1P9WYT6_9BACT</name>
<dbReference type="KEGG" id="smon:AWR27_15145"/>
<organism evidence="1 2">
    <name type="scientific">Spirosoma montaniterrae</name>
    <dbReference type="NCBI Taxonomy" id="1178516"/>
    <lineage>
        <taxon>Bacteria</taxon>
        <taxon>Pseudomonadati</taxon>
        <taxon>Bacteroidota</taxon>
        <taxon>Cytophagia</taxon>
        <taxon>Cytophagales</taxon>
        <taxon>Cytophagaceae</taxon>
        <taxon>Spirosoma</taxon>
    </lineage>
</organism>
<sequence length="120" mass="13651">MDDLLSATELTTDTSYDIIRGGRIRVTRLNDSDNIWFRIGPEAHLPVRNLHNTGTETFYVIAALYDPDSKSYRTLKTVILIPRERLNVFLPPPQTTHLTILHVNEPKGPAILECDDIPRV</sequence>
<evidence type="ECO:0000313" key="2">
    <source>
        <dbReference type="Proteomes" id="UP000187941"/>
    </source>
</evidence>
<gene>
    <name evidence="1" type="ORF">AWR27_15145</name>
</gene>
<reference evidence="1 2" key="1">
    <citation type="submission" date="2016-01" db="EMBL/GenBank/DDBJ databases">
        <authorList>
            <person name="Oliw E.H."/>
        </authorList>
    </citation>
    <scope>NUCLEOTIDE SEQUENCE [LARGE SCALE GENOMIC DNA]</scope>
    <source>
        <strain evidence="1 2">DY10</strain>
    </source>
</reference>
<keyword evidence="2" id="KW-1185">Reference proteome</keyword>
<dbReference type="EMBL" id="CP014263">
    <property type="protein sequence ID" value="AQG80541.1"/>
    <property type="molecule type" value="Genomic_DNA"/>
</dbReference>
<dbReference type="RefSeq" id="WP_077131968.1">
    <property type="nucleotide sequence ID" value="NZ_CP014263.1"/>
</dbReference>
<accession>A0A1P9WYT6</accession>
<evidence type="ECO:0000313" key="1">
    <source>
        <dbReference type="EMBL" id="AQG80541.1"/>
    </source>
</evidence>
<dbReference type="STRING" id="1178516.AWR27_15145"/>
<dbReference type="AlphaFoldDB" id="A0A1P9WYT6"/>